<dbReference type="AlphaFoldDB" id="A0A1B9IJ93"/>
<keyword evidence="1" id="KW-0732">Signal</keyword>
<dbReference type="Proteomes" id="UP000092583">
    <property type="component" value="Unassembled WGS sequence"/>
</dbReference>
<keyword evidence="3" id="KW-1185">Reference proteome</keyword>
<organism evidence="2 3">
    <name type="scientific">Kwoniella mangroviensis CBS 10435</name>
    <dbReference type="NCBI Taxonomy" id="1331196"/>
    <lineage>
        <taxon>Eukaryota</taxon>
        <taxon>Fungi</taxon>
        <taxon>Dikarya</taxon>
        <taxon>Basidiomycota</taxon>
        <taxon>Agaricomycotina</taxon>
        <taxon>Tremellomycetes</taxon>
        <taxon>Tremellales</taxon>
        <taxon>Cryptococcaceae</taxon>
        <taxon>Kwoniella</taxon>
    </lineage>
</organism>
<dbReference type="EMBL" id="KI669466">
    <property type="protein sequence ID" value="OCF55461.1"/>
    <property type="molecule type" value="Genomic_DNA"/>
</dbReference>
<dbReference type="OrthoDB" id="2560253at2759"/>
<evidence type="ECO:0000256" key="1">
    <source>
        <dbReference type="SAM" id="SignalP"/>
    </source>
</evidence>
<feature type="chain" id="PRO_5008628659" description="Extracellular membrane protein CFEM domain-containing protein" evidence="1">
    <location>
        <begin position="23"/>
        <end position="162"/>
    </location>
</feature>
<name>A0A1B9IJ93_9TREE</name>
<reference evidence="2 3" key="1">
    <citation type="submission" date="2013-07" db="EMBL/GenBank/DDBJ databases">
        <title>The Genome Sequence of Kwoniella mangroviensis CBS10435.</title>
        <authorList>
            <consortium name="The Broad Institute Genome Sequencing Platform"/>
            <person name="Cuomo C."/>
            <person name="Litvintseva A."/>
            <person name="Chen Y."/>
            <person name="Heitman J."/>
            <person name="Sun S."/>
            <person name="Springer D."/>
            <person name="Dromer F."/>
            <person name="Young S.K."/>
            <person name="Zeng Q."/>
            <person name="Gargeya S."/>
            <person name="Fitzgerald M."/>
            <person name="Abouelleil A."/>
            <person name="Alvarado L."/>
            <person name="Berlin A.M."/>
            <person name="Chapman S.B."/>
            <person name="Dewar J."/>
            <person name="Goldberg J."/>
            <person name="Griggs A."/>
            <person name="Gujja S."/>
            <person name="Hansen M."/>
            <person name="Howarth C."/>
            <person name="Imamovic A."/>
            <person name="Larimer J."/>
            <person name="McCowan C."/>
            <person name="Murphy C."/>
            <person name="Pearson M."/>
            <person name="Priest M."/>
            <person name="Roberts A."/>
            <person name="Saif S."/>
            <person name="Shea T."/>
            <person name="Sykes S."/>
            <person name="Wortman J."/>
            <person name="Nusbaum C."/>
            <person name="Birren B."/>
        </authorList>
    </citation>
    <scope>NUCLEOTIDE SEQUENCE [LARGE SCALE GENOMIC DNA]</scope>
    <source>
        <strain evidence="2 3">CBS 10435</strain>
    </source>
</reference>
<accession>A0A1B9IJ93</accession>
<protein>
    <recommendedName>
        <fullName evidence="4">Extracellular membrane protein CFEM domain-containing protein</fullName>
    </recommendedName>
</protein>
<evidence type="ECO:0000313" key="3">
    <source>
        <dbReference type="Proteomes" id="UP000092583"/>
    </source>
</evidence>
<evidence type="ECO:0008006" key="4">
    <source>
        <dbReference type="Google" id="ProtNLM"/>
    </source>
</evidence>
<sequence>MNRLSQILSLICSFYLLPLVLGNAASQFHLDVNTHASECFLECHSRLEYTIEIPGTGSNGFSWITKNCQQEAWRNLLANCLPVVCKSAPDVAYAVEYAENWCHRAGVEVEITLPESYLNTANGTYFTSAKYLASSSDPYSDIRTGPIVIGLLSTFGLISLFL</sequence>
<feature type="signal peptide" evidence="1">
    <location>
        <begin position="1"/>
        <end position="22"/>
    </location>
</feature>
<gene>
    <name evidence="2" type="ORF">L486_06945</name>
</gene>
<reference evidence="3" key="2">
    <citation type="submission" date="2013-12" db="EMBL/GenBank/DDBJ databases">
        <title>Evolution of pathogenesis and genome organization in the Tremellales.</title>
        <authorList>
            <person name="Cuomo C."/>
            <person name="Litvintseva A."/>
            <person name="Heitman J."/>
            <person name="Chen Y."/>
            <person name="Sun S."/>
            <person name="Springer D."/>
            <person name="Dromer F."/>
            <person name="Young S."/>
            <person name="Zeng Q."/>
            <person name="Chapman S."/>
            <person name="Gujja S."/>
            <person name="Saif S."/>
            <person name="Birren B."/>
        </authorList>
    </citation>
    <scope>NUCLEOTIDE SEQUENCE [LARGE SCALE GENOMIC DNA]</scope>
    <source>
        <strain evidence="3">CBS 10435</strain>
    </source>
</reference>
<evidence type="ECO:0000313" key="2">
    <source>
        <dbReference type="EMBL" id="OCF55461.1"/>
    </source>
</evidence>
<proteinExistence type="predicted"/>